<feature type="compositionally biased region" description="Basic residues" evidence="1">
    <location>
        <begin position="73"/>
        <end position="82"/>
    </location>
</feature>
<accession>A0A1H6GXR1</accession>
<dbReference type="AlphaFoldDB" id="A0A1H6GXR1"/>
<gene>
    <name evidence="2" type="ORF">SAMN04244559_00631</name>
</gene>
<evidence type="ECO:0000313" key="2">
    <source>
        <dbReference type="EMBL" id="SEH27986.1"/>
    </source>
</evidence>
<keyword evidence="3" id="KW-1185">Reference proteome</keyword>
<protein>
    <recommendedName>
        <fullName evidence="4">DUF2934 domain-containing protein</fullName>
    </recommendedName>
</protein>
<dbReference type="OrthoDB" id="9811127at2"/>
<dbReference type="EMBL" id="FNWO01000002">
    <property type="protein sequence ID" value="SEH27986.1"/>
    <property type="molecule type" value="Genomic_DNA"/>
</dbReference>
<dbReference type="InterPro" id="IPR021327">
    <property type="entry name" value="DUF2934"/>
</dbReference>
<name>A0A1H6GXR1_MAGFU</name>
<evidence type="ECO:0000256" key="1">
    <source>
        <dbReference type="SAM" id="MobiDB-lite"/>
    </source>
</evidence>
<feature type="compositionally biased region" description="Low complexity" evidence="1">
    <location>
        <begin position="50"/>
        <end position="65"/>
    </location>
</feature>
<organism evidence="2 3">
    <name type="scientific">Magnetospirillum fulvum</name>
    <name type="common">Rhodospirillum fulvum</name>
    <dbReference type="NCBI Taxonomy" id="1082"/>
    <lineage>
        <taxon>Bacteria</taxon>
        <taxon>Pseudomonadati</taxon>
        <taxon>Pseudomonadota</taxon>
        <taxon>Alphaproteobacteria</taxon>
        <taxon>Rhodospirillales</taxon>
        <taxon>Rhodospirillaceae</taxon>
        <taxon>Magnetospirillum</taxon>
    </lineage>
</organism>
<evidence type="ECO:0000313" key="3">
    <source>
        <dbReference type="Proteomes" id="UP000182983"/>
    </source>
</evidence>
<sequence length="82" mass="8726">MTQNSEDKVRDLAYHLWVEAGQPEGRAMDFWLAAELHVSGLVAAAQVAAPVKPRAAKPKAAPKAAPSEDKPKAAPRGRAKAK</sequence>
<dbReference type="Proteomes" id="UP000182983">
    <property type="component" value="Unassembled WGS sequence"/>
</dbReference>
<evidence type="ECO:0008006" key="4">
    <source>
        <dbReference type="Google" id="ProtNLM"/>
    </source>
</evidence>
<feature type="region of interest" description="Disordered" evidence="1">
    <location>
        <begin position="50"/>
        <end position="82"/>
    </location>
</feature>
<dbReference type="RefSeq" id="WP_074765459.1">
    <property type="nucleotide sequence ID" value="NZ_FNWO01000002.1"/>
</dbReference>
<proteinExistence type="predicted"/>
<reference evidence="3" key="1">
    <citation type="submission" date="2016-10" db="EMBL/GenBank/DDBJ databases">
        <authorList>
            <person name="Varghese N."/>
            <person name="Submissions S."/>
        </authorList>
    </citation>
    <scope>NUCLEOTIDE SEQUENCE [LARGE SCALE GENOMIC DNA]</scope>
    <source>
        <strain evidence="3">DSM 13234</strain>
    </source>
</reference>
<dbReference type="Pfam" id="PF11154">
    <property type="entry name" value="DUF2934"/>
    <property type="match status" value="1"/>
</dbReference>